<keyword evidence="1" id="KW-1133">Transmembrane helix</keyword>
<evidence type="ECO:0008006" key="4">
    <source>
        <dbReference type="Google" id="ProtNLM"/>
    </source>
</evidence>
<evidence type="ECO:0000313" key="2">
    <source>
        <dbReference type="EMBL" id="KYN07585.1"/>
    </source>
</evidence>
<accession>A0A195D3V4</accession>
<feature type="transmembrane region" description="Helical" evidence="1">
    <location>
        <begin position="163"/>
        <end position="181"/>
    </location>
</feature>
<dbReference type="EMBL" id="KQ976881">
    <property type="protein sequence ID" value="KYN07585.1"/>
    <property type="molecule type" value="Genomic_DNA"/>
</dbReference>
<dbReference type="PROSITE" id="PS51257">
    <property type="entry name" value="PROKAR_LIPOPROTEIN"/>
    <property type="match status" value="1"/>
</dbReference>
<keyword evidence="1" id="KW-0812">Transmembrane</keyword>
<name>A0A195D3V4_9HYME</name>
<dbReference type="AlphaFoldDB" id="A0A195D3V4"/>
<feature type="transmembrane region" description="Helical" evidence="1">
    <location>
        <begin position="117"/>
        <end position="143"/>
    </location>
</feature>
<sequence>MSKTLQSALAPLFIIGSFSCLVLFEYPLGQPRPYFSYLYALIIWSKRLYRDYPFYISQLEEKVVYISGITDFVAILLVPISLYRYKELKICLHELNVINDTLEALGAPNKYQRLRNLIIRITIGCIVYVFSEIAIGFCIYIAFYGNLSVRDVCYFLEDFYATYVNVSSALICATVLGYTCSRFHQVNDCLLVIYSDLFEHNVDYRYRKQNKSILVRERITRVKDRKQFIWILM</sequence>
<feature type="transmembrane region" description="Helical" evidence="1">
    <location>
        <begin position="63"/>
        <end position="83"/>
    </location>
</feature>
<keyword evidence="3" id="KW-1185">Reference proteome</keyword>
<gene>
    <name evidence="2" type="ORF">ALC62_01405</name>
</gene>
<evidence type="ECO:0000313" key="3">
    <source>
        <dbReference type="Proteomes" id="UP000078542"/>
    </source>
</evidence>
<evidence type="ECO:0000256" key="1">
    <source>
        <dbReference type="SAM" id="Phobius"/>
    </source>
</evidence>
<feature type="transmembrane region" description="Helical" evidence="1">
    <location>
        <begin position="7"/>
        <end position="28"/>
    </location>
</feature>
<proteinExistence type="predicted"/>
<dbReference type="Proteomes" id="UP000078542">
    <property type="component" value="Unassembled WGS sequence"/>
</dbReference>
<reference evidence="2 3" key="1">
    <citation type="submission" date="2016-03" db="EMBL/GenBank/DDBJ databases">
        <title>Cyphomyrmex costatus WGS genome.</title>
        <authorList>
            <person name="Nygaard S."/>
            <person name="Hu H."/>
            <person name="Boomsma J."/>
            <person name="Zhang G."/>
        </authorList>
    </citation>
    <scope>NUCLEOTIDE SEQUENCE [LARGE SCALE GENOMIC DNA]</scope>
    <source>
        <strain evidence="2">MS0001</strain>
        <tissue evidence="2">Whole body</tissue>
    </source>
</reference>
<organism evidence="2 3">
    <name type="scientific">Cyphomyrmex costatus</name>
    <dbReference type="NCBI Taxonomy" id="456900"/>
    <lineage>
        <taxon>Eukaryota</taxon>
        <taxon>Metazoa</taxon>
        <taxon>Ecdysozoa</taxon>
        <taxon>Arthropoda</taxon>
        <taxon>Hexapoda</taxon>
        <taxon>Insecta</taxon>
        <taxon>Pterygota</taxon>
        <taxon>Neoptera</taxon>
        <taxon>Endopterygota</taxon>
        <taxon>Hymenoptera</taxon>
        <taxon>Apocrita</taxon>
        <taxon>Aculeata</taxon>
        <taxon>Formicoidea</taxon>
        <taxon>Formicidae</taxon>
        <taxon>Myrmicinae</taxon>
        <taxon>Cyphomyrmex</taxon>
    </lineage>
</organism>
<protein>
    <recommendedName>
        <fullName evidence="4">Gustatory receptor</fullName>
    </recommendedName>
</protein>
<keyword evidence="1" id="KW-0472">Membrane</keyword>